<sequence length="282" mass="32444">MPSVGPQFRPWSRVNLATFEVGGLVGFWHPSMKFSYRPLRDLARTPPLISPDSSHKLCVSLRLFWLLLAVSLISILLNLATLRVWFYSTGPFNPLFPQALYSPAQDVIEYKAVKFHSGFGSDLPIYDQPPSDEVDKAWEGLYEFAYSKIPRNQAIRLTNKTYPILGDSPTTYMLALDVFHELHCLDEIRKAMYPEYYPHTTEGINTSHMRHCLSSLRQSIMCTSDVSTVVWQWSERSQAAKERSDILHTCRDFTKIQQWGREHFAGVMQDMSIYIPDDLDIS</sequence>
<keyword evidence="5" id="KW-1185">Reference proteome</keyword>
<evidence type="ECO:0008006" key="6">
    <source>
        <dbReference type="Google" id="ProtNLM"/>
    </source>
</evidence>
<protein>
    <recommendedName>
        <fullName evidence="6">Cyclochlorotine biosynthesis protein O</fullName>
    </recommendedName>
</protein>
<evidence type="ECO:0000256" key="2">
    <source>
        <dbReference type="ARBA" id="ARBA00035112"/>
    </source>
</evidence>
<proteinExistence type="inferred from homology"/>
<comment type="similarity">
    <text evidence="2">Belongs to the ustYa family.</text>
</comment>
<accession>A0AAD7JSS7</accession>
<dbReference type="GO" id="GO:0043386">
    <property type="term" value="P:mycotoxin biosynthetic process"/>
    <property type="evidence" value="ECO:0007669"/>
    <property type="project" value="InterPro"/>
</dbReference>
<feature type="transmembrane region" description="Helical" evidence="3">
    <location>
        <begin position="63"/>
        <end position="86"/>
    </location>
</feature>
<keyword evidence="3" id="KW-0472">Membrane</keyword>
<evidence type="ECO:0000313" key="5">
    <source>
        <dbReference type="Proteomes" id="UP001215280"/>
    </source>
</evidence>
<gene>
    <name evidence="4" type="ORF">DFH07DRAFT_805645</name>
</gene>
<comment type="pathway">
    <text evidence="1">Mycotoxin biosynthesis.</text>
</comment>
<reference evidence="4" key="1">
    <citation type="submission" date="2023-03" db="EMBL/GenBank/DDBJ databases">
        <title>Massive genome expansion in bonnet fungi (Mycena s.s.) driven by repeated elements and novel gene families across ecological guilds.</title>
        <authorList>
            <consortium name="Lawrence Berkeley National Laboratory"/>
            <person name="Harder C.B."/>
            <person name="Miyauchi S."/>
            <person name="Viragh M."/>
            <person name="Kuo A."/>
            <person name="Thoen E."/>
            <person name="Andreopoulos B."/>
            <person name="Lu D."/>
            <person name="Skrede I."/>
            <person name="Drula E."/>
            <person name="Henrissat B."/>
            <person name="Morin E."/>
            <person name="Kohler A."/>
            <person name="Barry K."/>
            <person name="LaButti K."/>
            <person name="Morin E."/>
            <person name="Salamov A."/>
            <person name="Lipzen A."/>
            <person name="Mereny Z."/>
            <person name="Hegedus B."/>
            <person name="Baldrian P."/>
            <person name="Stursova M."/>
            <person name="Weitz H."/>
            <person name="Taylor A."/>
            <person name="Grigoriev I.V."/>
            <person name="Nagy L.G."/>
            <person name="Martin F."/>
            <person name="Kauserud H."/>
        </authorList>
    </citation>
    <scope>NUCLEOTIDE SEQUENCE</scope>
    <source>
        <strain evidence="4">CBHHK188m</strain>
    </source>
</reference>
<organism evidence="4 5">
    <name type="scientific">Mycena maculata</name>
    <dbReference type="NCBI Taxonomy" id="230809"/>
    <lineage>
        <taxon>Eukaryota</taxon>
        <taxon>Fungi</taxon>
        <taxon>Dikarya</taxon>
        <taxon>Basidiomycota</taxon>
        <taxon>Agaricomycotina</taxon>
        <taxon>Agaricomycetes</taxon>
        <taxon>Agaricomycetidae</taxon>
        <taxon>Agaricales</taxon>
        <taxon>Marasmiineae</taxon>
        <taxon>Mycenaceae</taxon>
        <taxon>Mycena</taxon>
    </lineage>
</organism>
<dbReference type="AlphaFoldDB" id="A0AAD7JSS7"/>
<evidence type="ECO:0000256" key="3">
    <source>
        <dbReference type="SAM" id="Phobius"/>
    </source>
</evidence>
<dbReference type="InterPro" id="IPR021765">
    <property type="entry name" value="UstYa-like"/>
</dbReference>
<comment type="caution">
    <text evidence="4">The sequence shown here is derived from an EMBL/GenBank/DDBJ whole genome shotgun (WGS) entry which is preliminary data.</text>
</comment>
<dbReference type="Proteomes" id="UP001215280">
    <property type="component" value="Unassembled WGS sequence"/>
</dbReference>
<evidence type="ECO:0000313" key="4">
    <source>
        <dbReference type="EMBL" id="KAJ7770898.1"/>
    </source>
</evidence>
<evidence type="ECO:0000256" key="1">
    <source>
        <dbReference type="ARBA" id="ARBA00004685"/>
    </source>
</evidence>
<dbReference type="PANTHER" id="PTHR33365:SF4">
    <property type="entry name" value="CYCLOCHLOROTINE BIOSYNTHESIS PROTEIN O"/>
    <property type="match status" value="1"/>
</dbReference>
<keyword evidence="3" id="KW-1133">Transmembrane helix</keyword>
<dbReference type="EMBL" id="JARJLG010000023">
    <property type="protein sequence ID" value="KAJ7770898.1"/>
    <property type="molecule type" value="Genomic_DNA"/>
</dbReference>
<dbReference type="PANTHER" id="PTHR33365">
    <property type="entry name" value="YALI0B05434P"/>
    <property type="match status" value="1"/>
</dbReference>
<dbReference type="Pfam" id="PF11807">
    <property type="entry name" value="UstYa"/>
    <property type="match status" value="1"/>
</dbReference>
<keyword evidence="3" id="KW-0812">Transmembrane</keyword>
<name>A0AAD7JSS7_9AGAR</name>